<dbReference type="EMBL" id="KF900751">
    <property type="protein sequence ID" value="AIF05835.1"/>
    <property type="molecule type" value="Genomic_DNA"/>
</dbReference>
<protein>
    <submittedName>
        <fullName evidence="1">Glutamate synthase domain 3-containing protein</fullName>
    </submittedName>
</protein>
<sequence>MREMVEKSIQLNRELDALLVRALESNKAIKIGWGRGDDPKPRNGEMGVASHLPVGARVRLLGNIGDLAAICAEGGNFTLEGEAGGWFGAWNRGAKLVVEQQCGARLGLKQEDGQIICHASSGAETGAGMSGGLVVVRGSAGKRAGAGMKGGTLVIMGDAASDIGTNMKGGQIIVNGRCPPPGEGATSIALSSEKLTEINEMLEDINLKIDSDAALIVTDTEHSTTVSMPTRGIDSQFDAITIVSGGNPRLHEHAPLDLLTLLQLRGEEKGMLLPLPVFPRLESGKGLKGDFLNRQPCIVNSHPREIDLLRISENNLHDCTDGLSSAAGAVICLDDLPRMNDAELDAMIALVKSRLADDKFILLGGGVDRISMVHRMAAALDCDGVIADSATAAHLPASAVLPMVGLSAREHQLTRKGVSQGVSIPWEAGATDALIIAAAGAQFIVTNPFANSETPKTDKGKAETVENWLATLDSEIRGRLVEIGEDGIDQLNRRHLRALDSDTANMTGIRLAGYDRPMPQWLGQ</sequence>
<name>A0A075GS20_9EURY</name>
<dbReference type="GO" id="GO:0016491">
    <property type="term" value="F:oxidoreductase activity"/>
    <property type="evidence" value="ECO:0007669"/>
    <property type="project" value="InterPro"/>
</dbReference>
<accession>A0A075GS20</accession>
<dbReference type="PANTHER" id="PTHR39673:SF5">
    <property type="entry name" value="TUNGSTEN-CONTAINING FORMYLMETHANOFURAN DEHYDROGENASE 2 SUBUNIT C"/>
    <property type="match status" value="1"/>
</dbReference>
<reference evidence="1" key="1">
    <citation type="journal article" date="2014" name="Genome Biol. Evol.">
        <title>Pangenome evidence for extensive interdomain horizontal transfer affecting lineage core and shell genes in uncultured planktonic thaumarchaeota and euryarchaeota.</title>
        <authorList>
            <person name="Deschamps P."/>
            <person name="Zivanovic Y."/>
            <person name="Moreira D."/>
            <person name="Rodriguez-Valera F."/>
            <person name="Lopez-Garcia P."/>
        </authorList>
    </citation>
    <scope>NUCLEOTIDE SEQUENCE</scope>
</reference>
<evidence type="ECO:0000313" key="1">
    <source>
        <dbReference type="EMBL" id="AIF05835.1"/>
    </source>
</evidence>
<dbReference type="PANTHER" id="PTHR39673">
    <property type="entry name" value="TUNGSTEN FORMYLMETHANOFURAN DEHYDROGENASE, SUBUNIT C (FWDC)"/>
    <property type="match status" value="1"/>
</dbReference>
<dbReference type="InterPro" id="IPR036485">
    <property type="entry name" value="Glu_synth_asu_C_sf"/>
</dbReference>
<dbReference type="AlphaFoldDB" id="A0A075GS20"/>
<organism evidence="1">
    <name type="scientific">uncultured marine group II/III euryarchaeote KM3_187_D06</name>
    <dbReference type="NCBI Taxonomy" id="1457952"/>
    <lineage>
        <taxon>Archaea</taxon>
        <taxon>Methanobacteriati</taxon>
        <taxon>Methanobacteriota</taxon>
        <taxon>environmental samples</taxon>
    </lineage>
</organism>
<proteinExistence type="predicted"/>
<dbReference type="Gene3D" id="2.160.20.60">
    <property type="entry name" value="Glutamate synthase, alpha subunit, C-terminal domain"/>
    <property type="match status" value="2"/>
</dbReference>
<dbReference type="SUPFAM" id="SSF69336">
    <property type="entry name" value="Alpha subunit of glutamate synthase, C-terminal domain"/>
    <property type="match status" value="1"/>
</dbReference>